<keyword evidence="4" id="KW-0346">Stress response</keyword>
<sequence length="153" mass="16481">MNDPGEVSARPEPGSAESSEQPAPPARPLPPGPPTGRLDRWLWAVRLTKTRAEAAQACRGGHVRVNDRAAKPATPVRVGDVVKARVHGITRIVDVSHVIEKRVGAPVAVRCFVDNTPAPPPDAAAPVARRERGAGRPTKRDRRRLDRLRADNG</sequence>
<keyword evidence="1" id="KW-0694">RNA-binding</keyword>
<dbReference type="EMBL" id="JACCCC010000001">
    <property type="protein sequence ID" value="NYE50186.1"/>
    <property type="molecule type" value="Genomic_DNA"/>
</dbReference>
<dbReference type="SUPFAM" id="SSF55174">
    <property type="entry name" value="Alpha-L RNA-binding motif"/>
    <property type="match status" value="1"/>
</dbReference>
<protein>
    <submittedName>
        <fullName evidence="4">Ribosome-associated heat shock protein Hsp15</fullName>
    </submittedName>
</protein>
<evidence type="ECO:0000313" key="5">
    <source>
        <dbReference type="Proteomes" id="UP000589036"/>
    </source>
</evidence>
<evidence type="ECO:0000256" key="2">
    <source>
        <dbReference type="SAM" id="MobiDB-lite"/>
    </source>
</evidence>
<dbReference type="InterPro" id="IPR002942">
    <property type="entry name" value="S4_RNA-bd"/>
</dbReference>
<keyword evidence="5" id="KW-1185">Reference proteome</keyword>
<dbReference type="Proteomes" id="UP000589036">
    <property type="component" value="Unassembled WGS sequence"/>
</dbReference>
<feature type="domain" description="RNA-binding S4" evidence="3">
    <location>
        <begin position="36"/>
        <end position="97"/>
    </location>
</feature>
<dbReference type="Gene3D" id="3.10.290.10">
    <property type="entry name" value="RNA-binding S4 domain"/>
    <property type="match status" value="1"/>
</dbReference>
<feature type="region of interest" description="Disordered" evidence="2">
    <location>
        <begin position="116"/>
        <end position="153"/>
    </location>
</feature>
<dbReference type="SMART" id="SM00363">
    <property type="entry name" value="S4"/>
    <property type="match status" value="1"/>
</dbReference>
<name>A0A852U042_9ACTN</name>
<proteinExistence type="predicted"/>
<organism evidence="4 5">
    <name type="scientific">Spinactinospora alkalitolerans</name>
    <dbReference type="NCBI Taxonomy" id="687207"/>
    <lineage>
        <taxon>Bacteria</taxon>
        <taxon>Bacillati</taxon>
        <taxon>Actinomycetota</taxon>
        <taxon>Actinomycetes</taxon>
        <taxon>Streptosporangiales</taxon>
        <taxon>Nocardiopsidaceae</taxon>
        <taxon>Spinactinospora</taxon>
    </lineage>
</organism>
<gene>
    <name evidence="4" type="ORF">HDA32_005306</name>
</gene>
<feature type="compositionally biased region" description="Basic and acidic residues" evidence="2">
    <location>
        <begin position="143"/>
        <end position="153"/>
    </location>
</feature>
<evidence type="ECO:0000256" key="1">
    <source>
        <dbReference type="PROSITE-ProRule" id="PRU00182"/>
    </source>
</evidence>
<dbReference type="AlphaFoldDB" id="A0A852U042"/>
<dbReference type="InterPro" id="IPR036986">
    <property type="entry name" value="S4_RNA-bd_sf"/>
</dbReference>
<dbReference type="Pfam" id="PF01479">
    <property type="entry name" value="S4"/>
    <property type="match status" value="1"/>
</dbReference>
<dbReference type="CDD" id="cd00165">
    <property type="entry name" value="S4"/>
    <property type="match status" value="1"/>
</dbReference>
<feature type="compositionally biased region" description="Pro residues" evidence="2">
    <location>
        <begin position="22"/>
        <end position="34"/>
    </location>
</feature>
<comment type="caution">
    <text evidence="4">The sequence shown here is derived from an EMBL/GenBank/DDBJ whole genome shotgun (WGS) entry which is preliminary data.</text>
</comment>
<dbReference type="PROSITE" id="PS50889">
    <property type="entry name" value="S4"/>
    <property type="match status" value="1"/>
</dbReference>
<feature type="region of interest" description="Disordered" evidence="2">
    <location>
        <begin position="1"/>
        <end position="37"/>
    </location>
</feature>
<evidence type="ECO:0000313" key="4">
    <source>
        <dbReference type="EMBL" id="NYE50186.1"/>
    </source>
</evidence>
<reference evidence="4 5" key="1">
    <citation type="submission" date="2020-07" db="EMBL/GenBank/DDBJ databases">
        <title>Sequencing the genomes of 1000 actinobacteria strains.</title>
        <authorList>
            <person name="Klenk H.-P."/>
        </authorList>
    </citation>
    <scope>NUCLEOTIDE SEQUENCE [LARGE SCALE GENOMIC DNA]</scope>
    <source>
        <strain evidence="4 5">CXB654</strain>
    </source>
</reference>
<accession>A0A852U042</accession>
<evidence type="ECO:0000259" key="3">
    <source>
        <dbReference type="SMART" id="SM00363"/>
    </source>
</evidence>
<dbReference type="GO" id="GO:0003723">
    <property type="term" value="F:RNA binding"/>
    <property type="evidence" value="ECO:0007669"/>
    <property type="project" value="UniProtKB-KW"/>
</dbReference>